<protein>
    <submittedName>
        <fullName evidence="6">Proline dipeptidase related protein</fullName>
    </submittedName>
</protein>
<comment type="similarity">
    <text evidence="3">Belongs to the peptidase M24B family.</text>
</comment>
<dbReference type="SUPFAM" id="SSF53092">
    <property type="entry name" value="Creatinase/prolidase N-terminal domain"/>
    <property type="match status" value="1"/>
</dbReference>
<proteinExistence type="inferred from homology"/>
<dbReference type="Pfam" id="PF01321">
    <property type="entry name" value="Creatinase_N"/>
    <property type="match status" value="1"/>
</dbReference>
<dbReference type="InParanoid" id="Q9HJD2"/>
<dbReference type="PaxDb" id="273075-Ta1037"/>
<dbReference type="InterPro" id="IPR036005">
    <property type="entry name" value="Creatinase/aminopeptidase-like"/>
</dbReference>
<dbReference type="Gene3D" id="3.40.350.10">
    <property type="entry name" value="Creatinase/prolidase N-terminal domain"/>
    <property type="match status" value="1"/>
</dbReference>
<dbReference type="AlphaFoldDB" id="Q9HJD2"/>
<dbReference type="eggNOG" id="arCOG01000">
    <property type="taxonomic scope" value="Archaea"/>
</dbReference>
<dbReference type="EMBL" id="AL445066">
    <property type="protein sequence ID" value="CAC12166.1"/>
    <property type="molecule type" value="Genomic_DNA"/>
</dbReference>
<evidence type="ECO:0000256" key="3">
    <source>
        <dbReference type="RuleBase" id="RU000590"/>
    </source>
</evidence>
<dbReference type="PROSITE" id="PS00491">
    <property type="entry name" value="PROLINE_PEPTIDASE"/>
    <property type="match status" value="1"/>
</dbReference>
<keyword evidence="2" id="KW-0378">Hydrolase</keyword>
<dbReference type="KEGG" id="tac:Ta1037"/>
<dbReference type="STRING" id="273075.gene:9572258"/>
<evidence type="ECO:0000256" key="2">
    <source>
        <dbReference type="ARBA" id="ARBA00022801"/>
    </source>
</evidence>
<evidence type="ECO:0000313" key="6">
    <source>
        <dbReference type="EMBL" id="CAC12166.1"/>
    </source>
</evidence>
<evidence type="ECO:0000259" key="5">
    <source>
        <dbReference type="Pfam" id="PF01321"/>
    </source>
</evidence>
<keyword evidence="1 3" id="KW-0479">Metal-binding</keyword>
<sequence>MDVERVFEYAREVDTLLIYNASESARDPTFTYVTQTTNGIFEGSALIVGKNGTTIVTSQLEEQAARATGLDVRIFKNSTDFQNILRELLRDVNTVGLNYQSLSLSSYKMLLRIVPDKEFLDVSASILEARKIKQAEELKKIREAAKIGSEVLPDVLDSLKEGMTEYEVASKIVYLMMKNGASGPSFDTIVAFGQNAAMPHYSPGQAKLKRGDFVLMDYGARYMGYCSDITRTVVFGKATEEQKEMYNTVKEAQAAGMKAIREGANGKDVDAAARNIIDSTKYKGRFIHSLGHGVGLEVHDHPALSPTMDFPLKANMVVTVEPGIYVPGYGGVRIEDDVVVTKEGYEKITSAPTYELIEVS</sequence>
<dbReference type="RefSeq" id="WP_010901448.1">
    <property type="nucleotide sequence ID" value="NC_002578.1"/>
</dbReference>
<dbReference type="EnsemblBacteria" id="CAC12166">
    <property type="protein sequence ID" value="CAC12166"/>
    <property type="gene ID" value="CAC12166"/>
</dbReference>
<dbReference type="OrthoDB" id="1346at2157"/>
<evidence type="ECO:0000256" key="1">
    <source>
        <dbReference type="ARBA" id="ARBA00022723"/>
    </source>
</evidence>
<feature type="domain" description="Creatinase N-terminal" evidence="5">
    <location>
        <begin position="14"/>
        <end position="132"/>
    </location>
</feature>
<dbReference type="GO" id="GO:0046872">
    <property type="term" value="F:metal ion binding"/>
    <property type="evidence" value="ECO:0007669"/>
    <property type="project" value="UniProtKB-KW"/>
</dbReference>
<dbReference type="InterPro" id="IPR029149">
    <property type="entry name" value="Creatin/AminoP/Spt16_N"/>
</dbReference>
<evidence type="ECO:0000259" key="4">
    <source>
        <dbReference type="Pfam" id="PF00557"/>
    </source>
</evidence>
<dbReference type="FunCoup" id="Q9HJD2">
    <property type="interactions" value="65"/>
</dbReference>
<dbReference type="Pfam" id="PF00557">
    <property type="entry name" value="Peptidase_M24"/>
    <property type="match status" value="1"/>
</dbReference>
<accession>Q9HJD2</accession>
<name>Q9HJD2_THEAC</name>
<dbReference type="InterPro" id="IPR000587">
    <property type="entry name" value="Creatinase_N"/>
</dbReference>
<dbReference type="PANTHER" id="PTHR46112:SF2">
    <property type="entry name" value="XAA-PRO AMINOPEPTIDASE P-RELATED"/>
    <property type="match status" value="1"/>
</dbReference>
<dbReference type="Proteomes" id="UP000001024">
    <property type="component" value="Chromosome"/>
</dbReference>
<dbReference type="GO" id="GO:0016787">
    <property type="term" value="F:hydrolase activity"/>
    <property type="evidence" value="ECO:0007669"/>
    <property type="project" value="UniProtKB-KW"/>
</dbReference>
<keyword evidence="7" id="KW-1185">Reference proteome</keyword>
<evidence type="ECO:0000313" key="7">
    <source>
        <dbReference type="Proteomes" id="UP000001024"/>
    </source>
</evidence>
<dbReference type="CDD" id="cd01092">
    <property type="entry name" value="APP-like"/>
    <property type="match status" value="1"/>
</dbReference>
<gene>
    <name evidence="6" type="ordered locus">Ta1037</name>
</gene>
<reference evidence="6 7" key="1">
    <citation type="journal article" date="2000" name="Nature">
        <title>The genome sequence of the thermoacidophilic scavenger Thermoplasma acidophilum.</title>
        <authorList>
            <person name="Ruepp A."/>
            <person name="Graml W."/>
            <person name="Santos-Martinez M.L."/>
            <person name="Koretke K.K."/>
            <person name="Volker C."/>
            <person name="Mewes H.W."/>
            <person name="Frishman D."/>
            <person name="Stocker S."/>
            <person name="Lupas A.N."/>
            <person name="Baumeister W."/>
        </authorList>
    </citation>
    <scope>NUCLEOTIDE SEQUENCE [LARGE SCALE GENOMIC DNA]</scope>
    <source>
        <strain evidence="7">ATCC 25905 / DSM 1728 / JCM 9062 / NBRC 15155 / AMRC-C165</strain>
    </source>
</reference>
<dbReference type="Gene3D" id="3.90.230.10">
    <property type="entry name" value="Creatinase/methionine aminopeptidase superfamily"/>
    <property type="match status" value="1"/>
</dbReference>
<dbReference type="InterPro" id="IPR000994">
    <property type="entry name" value="Pept_M24"/>
</dbReference>
<dbReference type="InterPro" id="IPR001131">
    <property type="entry name" value="Peptidase_M24B_aminopep-P_CS"/>
</dbReference>
<feature type="domain" description="Peptidase M24" evidence="4">
    <location>
        <begin position="140"/>
        <end position="342"/>
    </location>
</feature>
<dbReference type="InterPro" id="IPR050659">
    <property type="entry name" value="Peptidase_M24B"/>
</dbReference>
<dbReference type="HOGENOM" id="CLU_017266_4_0_2"/>
<organism evidence="6 7">
    <name type="scientific">Thermoplasma acidophilum (strain ATCC 25905 / DSM 1728 / JCM 9062 / NBRC 15155 / AMRC-C165)</name>
    <dbReference type="NCBI Taxonomy" id="273075"/>
    <lineage>
        <taxon>Archaea</taxon>
        <taxon>Methanobacteriati</taxon>
        <taxon>Thermoplasmatota</taxon>
        <taxon>Thermoplasmata</taxon>
        <taxon>Thermoplasmatales</taxon>
        <taxon>Thermoplasmataceae</taxon>
        <taxon>Thermoplasma</taxon>
    </lineage>
</organism>
<dbReference type="SUPFAM" id="SSF55920">
    <property type="entry name" value="Creatinase/aminopeptidase"/>
    <property type="match status" value="1"/>
</dbReference>
<dbReference type="PANTHER" id="PTHR46112">
    <property type="entry name" value="AMINOPEPTIDASE"/>
    <property type="match status" value="1"/>
</dbReference>